<accession>A0A927MQ01</accession>
<reference evidence="2" key="1">
    <citation type="submission" date="2020-10" db="EMBL/GenBank/DDBJ databases">
        <title>Sequencing the genomes of 1000 actinobacteria strains.</title>
        <authorList>
            <person name="Klenk H.-P."/>
        </authorList>
    </citation>
    <scope>NUCLEOTIDE SEQUENCE</scope>
    <source>
        <strain evidence="2">DSM 45354</strain>
    </source>
</reference>
<evidence type="ECO:0000313" key="2">
    <source>
        <dbReference type="EMBL" id="MBE1604072.1"/>
    </source>
</evidence>
<sequence length="70" mass="7501">MSNPTTSRDRDSSAAQFHPADVDAAGDRPMRSQSASVKFDSRRCGRSTLHSAATKRSDIPSETNKAPLPA</sequence>
<protein>
    <submittedName>
        <fullName evidence="2">Uncharacterized protein</fullName>
    </submittedName>
</protein>
<evidence type="ECO:0000313" key="3">
    <source>
        <dbReference type="Proteomes" id="UP000638648"/>
    </source>
</evidence>
<dbReference type="EMBL" id="JADBEM010000001">
    <property type="protein sequence ID" value="MBE1604072.1"/>
    <property type="molecule type" value="Genomic_DNA"/>
</dbReference>
<keyword evidence="3" id="KW-1185">Reference proteome</keyword>
<organism evidence="2 3">
    <name type="scientific">Actinopolymorpha pittospori</name>
    <dbReference type="NCBI Taxonomy" id="648752"/>
    <lineage>
        <taxon>Bacteria</taxon>
        <taxon>Bacillati</taxon>
        <taxon>Actinomycetota</taxon>
        <taxon>Actinomycetes</taxon>
        <taxon>Propionibacteriales</taxon>
        <taxon>Actinopolymorphaceae</taxon>
        <taxon>Actinopolymorpha</taxon>
    </lineage>
</organism>
<feature type="region of interest" description="Disordered" evidence="1">
    <location>
        <begin position="1"/>
        <end position="70"/>
    </location>
</feature>
<name>A0A927MQ01_9ACTN</name>
<comment type="caution">
    <text evidence="2">The sequence shown here is derived from an EMBL/GenBank/DDBJ whole genome shotgun (WGS) entry which is preliminary data.</text>
</comment>
<gene>
    <name evidence="2" type="ORF">HEB94_000920</name>
</gene>
<dbReference type="AlphaFoldDB" id="A0A927MQ01"/>
<evidence type="ECO:0000256" key="1">
    <source>
        <dbReference type="SAM" id="MobiDB-lite"/>
    </source>
</evidence>
<proteinExistence type="predicted"/>
<dbReference type="Proteomes" id="UP000638648">
    <property type="component" value="Unassembled WGS sequence"/>
</dbReference>